<feature type="domain" description="DUF6438" evidence="1">
    <location>
        <begin position="38"/>
        <end position="138"/>
    </location>
</feature>
<dbReference type="Proteomes" id="UP001163336">
    <property type="component" value="Chromosome"/>
</dbReference>
<organism evidence="2 3">
    <name type="scientific">Massilia varians</name>
    <dbReference type="NCBI Taxonomy" id="457921"/>
    <lineage>
        <taxon>Bacteria</taxon>
        <taxon>Pseudomonadati</taxon>
        <taxon>Pseudomonadota</taxon>
        <taxon>Betaproteobacteria</taxon>
        <taxon>Burkholderiales</taxon>
        <taxon>Oxalobacteraceae</taxon>
        <taxon>Telluria group</taxon>
        <taxon>Massilia</taxon>
    </lineage>
</organism>
<dbReference type="Pfam" id="PF20033">
    <property type="entry name" value="DUF6438"/>
    <property type="match status" value="1"/>
</dbReference>
<evidence type="ECO:0000259" key="1">
    <source>
        <dbReference type="Pfam" id="PF20033"/>
    </source>
</evidence>
<proteinExistence type="predicted"/>
<dbReference type="InterPro" id="IPR045497">
    <property type="entry name" value="DUF6438"/>
</dbReference>
<reference evidence="2" key="1">
    <citation type="submission" date="2022-11" db="EMBL/GenBank/DDBJ databases">
        <title>Isolation and characterization of PLA-degrading bacterium Massilia sp. from Antarctic soil.</title>
        <authorList>
            <person name="Sato K."/>
            <person name="Gomez-Fuentes C."/>
            <person name="Ahmad S.A."/>
            <person name="Zulkharnain A."/>
        </authorList>
    </citation>
    <scope>NUCLEOTIDE SEQUENCE</scope>
    <source>
        <strain evidence="2">N-3</strain>
    </source>
</reference>
<keyword evidence="3" id="KW-1185">Reference proteome</keyword>
<evidence type="ECO:0000313" key="3">
    <source>
        <dbReference type="Proteomes" id="UP001163336"/>
    </source>
</evidence>
<protein>
    <recommendedName>
        <fullName evidence="1">DUF6438 domain-containing protein</fullName>
    </recommendedName>
</protein>
<gene>
    <name evidence="2" type="ORF">MasN3_47990</name>
</gene>
<name>A0ABN6TJU9_9BURK</name>
<accession>A0ABN6TJU9</accession>
<dbReference type="EMBL" id="AP026966">
    <property type="protein sequence ID" value="BDT61305.1"/>
    <property type="molecule type" value="Genomic_DNA"/>
</dbReference>
<evidence type="ECO:0000313" key="2">
    <source>
        <dbReference type="EMBL" id="BDT61305.1"/>
    </source>
</evidence>
<sequence length="184" mass="19814">MNPSSILLVATLSLMVSAWSDGGLHSNEAAIPMSDFETLTIKRSGCLFDCPAFDVSIRSDGLVRHSGPHFDNTGGPIESRADQNGLAQIAMALRVARIDEMRDSYQSKADGCVNLFSDMPTIYLWVSREQGNRNKSVFFNAGCVGPAVPAERLDALIKTVDQVAGSGVLLEQRKRARPLDGTSG</sequence>